<dbReference type="Gene3D" id="2.60.40.10">
    <property type="entry name" value="Immunoglobulins"/>
    <property type="match status" value="1"/>
</dbReference>
<feature type="transmembrane region" description="Helical" evidence="1">
    <location>
        <begin position="250"/>
        <end position="270"/>
    </location>
</feature>
<evidence type="ECO:0000256" key="1">
    <source>
        <dbReference type="SAM" id="Phobius"/>
    </source>
</evidence>
<reference evidence="2" key="2">
    <citation type="submission" date="2021-04" db="EMBL/GenBank/DDBJ databases">
        <authorList>
            <person name="Gilroy R."/>
        </authorList>
    </citation>
    <scope>NUCLEOTIDE SEQUENCE</scope>
    <source>
        <strain evidence="2">CHK196-3914</strain>
    </source>
</reference>
<dbReference type="AlphaFoldDB" id="A0A9D2K1F6"/>
<comment type="caution">
    <text evidence="2">The sequence shown here is derived from an EMBL/GenBank/DDBJ whole genome shotgun (WGS) entry which is preliminary data.</text>
</comment>
<reference evidence="2" key="1">
    <citation type="journal article" date="2021" name="PeerJ">
        <title>Extensive microbial diversity within the chicken gut microbiome revealed by metagenomics and culture.</title>
        <authorList>
            <person name="Gilroy R."/>
            <person name="Ravi A."/>
            <person name="Getino M."/>
            <person name="Pursley I."/>
            <person name="Horton D.L."/>
            <person name="Alikhan N.F."/>
            <person name="Baker D."/>
            <person name="Gharbi K."/>
            <person name="Hall N."/>
            <person name="Watson M."/>
            <person name="Adriaenssens E.M."/>
            <person name="Foster-Nyarko E."/>
            <person name="Jarju S."/>
            <person name="Secka A."/>
            <person name="Antonio M."/>
            <person name="Oren A."/>
            <person name="Chaudhuri R.R."/>
            <person name="La Ragione R."/>
            <person name="Hildebrand F."/>
            <person name="Pallen M.J."/>
        </authorList>
    </citation>
    <scope>NUCLEOTIDE SEQUENCE</scope>
    <source>
        <strain evidence="2">CHK196-3914</strain>
    </source>
</reference>
<organism evidence="2 3">
    <name type="scientific">Candidatus Mediterraneibacter stercoravium</name>
    <dbReference type="NCBI Taxonomy" id="2838685"/>
    <lineage>
        <taxon>Bacteria</taxon>
        <taxon>Bacillati</taxon>
        <taxon>Bacillota</taxon>
        <taxon>Clostridia</taxon>
        <taxon>Lachnospirales</taxon>
        <taxon>Lachnospiraceae</taxon>
        <taxon>Mediterraneibacter</taxon>
    </lineage>
</organism>
<accession>A0A9D2K1F6</accession>
<dbReference type="InterPro" id="IPR013783">
    <property type="entry name" value="Ig-like_fold"/>
</dbReference>
<protein>
    <recommendedName>
        <fullName evidence="4">Bacterial Ig-like domain-containing protein</fullName>
    </recommendedName>
</protein>
<evidence type="ECO:0000313" key="3">
    <source>
        <dbReference type="Proteomes" id="UP000824116"/>
    </source>
</evidence>
<proteinExistence type="predicted"/>
<keyword evidence="1" id="KW-1133">Transmembrane helix</keyword>
<feature type="non-terminal residue" evidence="2">
    <location>
        <position position="1"/>
    </location>
</feature>
<keyword evidence="1" id="KW-0812">Transmembrane</keyword>
<name>A0A9D2K1F6_9FIRM</name>
<evidence type="ECO:0000313" key="2">
    <source>
        <dbReference type="EMBL" id="HIZ75096.1"/>
    </source>
</evidence>
<dbReference type="EMBL" id="DXAY01000181">
    <property type="protein sequence ID" value="HIZ75096.1"/>
    <property type="molecule type" value="Genomic_DNA"/>
</dbReference>
<gene>
    <name evidence="2" type="ORF">H9723_07650</name>
</gene>
<evidence type="ECO:0008006" key="4">
    <source>
        <dbReference type="Google" id="ProtNLM"/>
    </source>
</evidence>
<sequence length="279" mass="31058">AEITDRAGNTTEESIVFSVNRFGSTYVFSDETREYLAPEEGDEYIYTNEPQDIEVTERNVDTLVNNGIFYGRDGELVNLEEGTDYTVRESGSDVSWKEYRYDISKDNFEQEGHYTVTIDSEDRAENLMNNQTKGLDIEFVVDKTAPSVVITGIEEDAYTADTRDMVINVTDNTAAKQVEVLIGGQVVETFDQEMIQESGGKLTYTINSSSSPQLVEAVAVDKAGNEAVSEAHTVLVSANLFVQYINNTPLLIGSIILLLVIAGAVCYIVIIRKRREQQK</sequence>
<keyword evidence="1" id="KW-0472">Membrane</keyword>
<dbReference type="Proteomes" id="UP000824116">
    <property type="component" value="Unassembled WGS sequence"/>
</dbReference>